<organism evidence="1 2">
    <name type="scientific">Algoriphagus ornithinivorans</name>
    <dbReference type="NCBI Taxonomy" id="226506"/>
    <lineage>
        <taxon>Bacteria</taxon>
        <taxon>Pseudomonadati</taxon>
        <taxon>Bacteroidota</taxon>
        <taxon>Cytophagia</taxon>
        <taxon>Cytophagales</taxon>
        <taxon>Cyclobacteriaceae</taxon>
        <taxon>Algoriphagus</taxon>
    </lineage>
</organism>
<dbReference type="STRING" id="226506.SAMN04488519_101188"/>
<evidence type="ECO:0000313" key="1">
    <source>
        <dbReference type="EMBL" id="SFN62786.1"/>
    </source>
</evidence>
<reference evidence="2" key="1">
    <citation type="submission" date="2016-10" db="EMBL/GenBank/DDBJ databases">
        <authorList>
            <person name="Varghese N."/>
            <person name="Submissions S."/>
        </authorList>
    </citation>
    <scope>NUCLEOTIDE SEQUENCE [LARGE SCALE GENOMIC DNA]</scope>
    <source>
        <strain evidence="2">DSM 15282</strain>
    </source>
</reference>
<accession>A0A1I5AJV6</accession>
<dbReference type="InterPro" id="IPR020018">
    <property type="entry name" value="Motility-assoc_lipoprot_GldH"/>
</dbReference>
<dbReference type="RefSeq" id="WP_091649021.1">
    <property type="nucleotide sequence ID" value="NZ_FOVW01000001.1"/>
</dbReference>
<dbReference type="Pfam" id="PF14109">
    <property type="entry name" value="GldH_lipo"/>
    <property type="match status" value="1"/>
</dbReference>
<dbReference type="AlphaFoldDB" id="A0A1I5AJV6"/>
<protein>
    <submittedName>
        <fullName evidence="1">Gliding motility-associated lipoprotein GldH</fullName>
    </submittedName>
</protein>
<keyword evidence="1" id="KW-0449">Lipoprotein</keyword>
<sequence length="152" mass="17208">MNSLRILCFLGLSLCLYSCSGDRLYEDYISVNETSGWNQYDSLSFVIGDLPIQDKKPIIGIRFTENYPFSNFYMRVISKDSTGQITENRLINIPLFDSKSGEPLGTGFGSTYTKFDTMPFQLKEGTQSIVLLQYMRQENLPGIESAGIKILK</sequence>
<proteinExistence type="predicted"/>
<dbReference type="Proteomes" id="UP000199564">
    <property type="component" value="Unassembled WGS sequence"/>
</dbReference>
<evidence type="ECO:0000313" key="2">
    <source>
        <dbReference type="Proteomes" id="UP000199564"/>
    </source>
</evidence>
<dbReference type="EMBL" id="FOVW01000001">
    <property type="protein sequence ID" value="SFN62786.1"/>
    <property type="molecule type" value="Genomic_DNA"/>
</dbReference>
<name>A0A1I5AJV6_9BACT</name>
<keyword evidence="2" id="KW-1185">Reference proteome</keyword>
<gene>
    <name evidence="1" type="ORF">SAMN04488519_101188</name>
</gene>